<feature type="signal peptide" evidence="1">
    <location>
        <begin position="1"/>
        <end position="21"/>
    </location>
</feature>
<reference evidence="2 3" key="1">
    <citation type="submission" date="2015-02" db="EMBL/GenBank/DDBJ databases">
        <title>Whole genome sequencing of multiple isolates of three species of pepper and tomato-infecting xanthomonads reveals genetic diversity in field strains and pinpoints effectors responsible for host specificity.</title>
        <authorList>
            <person name="Schwartz A."/>
            <person name="Dahlbeck D."/>
            <person name="Staskawicz B."/>
            <person name="Bart R."/>
            <person name="Potnis N."/>
            <person name="Minsavage G."/>
            <person name="Timilsina S."/>
            <person name="Goss E."/>
            <person name="Jones J."/>
            <person name="Vallad G."/>
            <person name="Barak J."/>
            <person name="Miller S."/>
            <person name="Ritchie D."/>
            <person name="Martins J.Jr."/>
            <person name="Patane J.S."/>
            <person name="Setubal J.C."/>
        </authorList>
    </citation>
    <scope>NUCLEOTIDE SEQUENCE [LARGE SCALE GENOMIC DNA]</scope>
    <source>
        <strain evidence="2 3">Xp3-15</strain>
    </source>
</reference>
<keyword evidence="1" id="KW-0732">Signal</keyword>
<evidence type="ECO:0000313" key="3">
    <source>
        <dbReference type="Proteomes" id="UP000035369"/>
    </source>
</evidence>
<dbReference type="RefSeq" id="WP_046931984.1">
    <property type="nucleotide sequence ID" value="NZ_CP116309.1"/>
</dbReference>
<dbReference type="EMBL" id="JZUY01000036">
    <property type="protein sequence ID" value="KLC07826.1"/>
    <property type="molecule type" value="Genomic_DNA"/>
</dbReference>
<name>A0ABR5EV05_XANPE</name>
<protein>
    <recommendedName>
        <fullName evidence="4">Lipoprotein</fullName>
    </recommendedName>
</protein>
<proteinExistence type="predicted"/>
<comment type="caution">
    <text evidence="2">The sequence shown here is derived from an EMBL/GenBank/DDBJ whole genome shotgun (WGS) entry which is preliminary data.</text>
</comment>
<dbReference type="Proteomes" id="UP000035369">
    <property type="component" value="Unassembled WGS sequence"/>
</dbReference>
<sequence length="166" mass="16686">MRAVTARLTCLALAATLTAGCAVTGQPAAEPTTGTGEAIPEQLSITSPRFCAALAVYELATVDDWGLRAGIARAALNGFATAGRVPDCAEGVAASLTGGEFSPNRWQNALDAVDAVDAGDYALPDACARANAVIPANAPAALAASFPMAAQAQCVMHGLAFVEVQP</sequence>
<dbReference type="PROSITE" id="PS51257">
    <property type="entry name" value="PROKAR_LIPOPROTEIN"/>
    <property type="match status" value="1"/>
</dbReference>
<gene>
    <name evidence="2" type="ORF">XP315_08420</name>
</gene>
<evidence type="ECO:0000256" key="1">
    <source>
        <dbReference type="SAM" id="SignalP"/>
    </source>
</evidence>
<evidence type="ECO:0008006" key="4">
    <source>
        <dbReference type="Google" id="ProtNLM"/>
    </source>
</evidence>
<keyword evidence="3" id="KW-1185">Reference proteome</keyword>
<organism evidence="2 3">
    <name type="scientific">Xanthomonas perforans</name>
    <dbReference type="NCBI Taxonomy" id="442694"/>
    <lineage>
        <taxon>Bacteria</taxon>
        <taxon>Pseudomonadati</taxon>
        <taxon>Pseudomonadota</taxon>
        <taxon>Gammaproteobacteria</taxon>
        <taxon>Lysobacterales</taxon>
        <taxon>Lysobacteraceae</taxon>
        <taxon>Xanthomonas</taxon>
    </lineage>
</organism>
<feature type="chain" id="PRO_5045203253" description="Lipoprotein" evidence="1">
    <location>
        <begin position="22"/>
        <end position="166"/>
    </location>
</feature>
<evidence type="ECO:0000313" key="2">
    <source>
        <dbReference type="EMBL" id="KLC07826.1"/>
    </source>
</evidence>
<accession>A0ABR5EV05</accession>